<dbReference type="PROSITE" id="PS51462">
    <property type="entry name" value="NUDIX"/>
    <property type="match status" value="1"/>
</dbReference>
<dbReference type="GeneID" id="70128179"/>
<evidence type="ECO:0000313" key="4">
    <source>
        <dbReference type="Proteomes" id="UP000758603"/>
    </source>
</evidence>
<gene>
    <name evidence="3" type="ORF">BKA67DRAFT_530772</name>
</gene>
<dbReference type="InterPro" id="IPR020084">
    <property type="entry name" value="NUDIX_hydrolase_CS"/>
</dbReference>
<dbReference type="Gene3D" id="3.90.79.10">
    <property type="entry name" value="Nucleoside Triphosphate Pyrophosphohydrolase"/>
    <property type="match status" value="1"/>
</dbReference>
<dbReference type="OrthoDB" id="10261522at2759"/>
<dbReference type="RefSeq" id="XP_045964813.1">
    <property type="nucleotide sequence ID" value="XM_046099287.1"/>
</dbReference>
<dbReference type="InterPro" id="IPR000086">
    <property type="entry name" value="NUDIX_hydrolase_dom"/>
</dbReference>
<dbReference type="PROSITE" id="PS00893">
    <property type="entry name" value="NUDIX_BOX"/>
    <property type="match status" value="1"/>
</dbReference>
<accession>A0A9P8UYS9</accession>
<organism evidence="3 4">
    <name type="scientific">Truncatella angustata</name>
    <dbReference type="NCBI Taxonomy" id="152316"/>
    <lineage>
        <taxon>Eukaryota</taxon>
        <taxon>Fungi</taxon>
        <taxon>Dikarya</taxon>
        <taxon>Ascomycota</taxon>
        <taxon>Pezizomycotina</taxon>
        <taxon>Sordariomycetes</taxon>
        <taxon>Xylariomycetidae</taxon>
        <taxon>Amphisphaeriales</taxon>
        <taxon>Sporocadaceae</taxon>
        <taxon>Truncatella</taxon>
    </lineage>
</organism>
<dbReference type="GO" id="GO:0044715">
    <property type="term" value="F:8-oxo-dGDP phosphatase activity"/>
    <property type="evidence" value="ECO:0007669"/>
    <property type="project" value="TreeGrafter"/>
</dbReference>
<reference evidence="3" key="1">
    <citation type="journal article" date="2021" name="Nat. Commun.">
        <title>Genetic determinants of endophytism in the Arabidopsis root mycobiome.</title>
        <authorList>
            <person name="Mesny F."/>
            <person name="Miyauchi S."/>
            <person name="Thiergart T."/>
            <person name="Pickel B."/>
            <person name="Atanasova L."/>
            <person name="Karlsson M."/>
            <person name="Huettel B."/>
            <person name="Barry K.W."/>
            <person name="Haridas S."/>
            <person name="Chen C."/>
            <person name="Bauer D."/>
            <person name="Andreopoulos W."/>
            <person name="Pangilinan J."/>
            <person name="LaButti K."/>
            <person name="Riley R."/>
            <person name="Lipzen A."/>
            <person name="Clum A."/>
            <person name="Drula E."/>
            <person name="Henrissat B."/>
            <person name="Kohler A."/>
            <person name="Grigoriev I.V."/>
            <person name="Martin F.M."/>
            <person name="Hacquard S."/>
        </authorList>
    </citation>
    <scope>NUCLEOTIDE SEQUENCE</scope>
    <source>
        <strain evidence="3">MPI-SDFR-AT-0073</strain>
    </source>
</reference>
<dbReference type="Pfam" id="PF00293">
    <property type="entry name" value="NUDIX"/>
    <property type="match status" value="1"/>
</dbReference>
<feature type="domain" description="Nudix hydrolase" evidence="2">
    <location>
        <begin position="142"/>
        <end position="291"/>
    </location>
</feature>
<proteinExistence type="predicted"/>
<dbReference type="FunFam" id="3.90.79.10:FF:000019">
    <property type="entry name" value="Thiamin pyrophosphokinase, putative"/>
    <property type="match status" value="1"/>
</dbReference>
<dbReference type="PANTHER" id="PTHR13622">
    <property type="entry name" value="THIAMIN PYROPHOSPHOKINASE"/>
    <property type="match status" value="1"/>
</dbReference>
<dbReference type="InterPro" id="IPR031804">
    <property type="entry name" value="DUF4743"/>
</dbReference>
<dbReference type="SUPFAM" id="SSF55811">
    <property type="entry name" value="Nudix"/>
    <property type="match status" value="1"/>
</dbReference>
<dbReference type="PANTHER" id="PTHR13622:SF8">
    <property type="entry name" value="THIAMIN PYROPHOSPHOKINASE 1"/>
    <property type="match status" value="1"/>
</dbReference>
<name>A0A9P8UYS9_9PEZI</name>
<dbReference type="EMBL" id="JAGPXC010000001">
    <property type="protein sequence ID" value="KAH6660682.1"/>
    <property type="molecule type" value="Genomic_DNA"/>
</dbReference>
<keyword evidence="4" id="KW-1185">Reference proteome</keyword>
<evidence type="ECO:0000256" key="1">
    <source>
        <dbReference type="ARBA" id="ARBA00022801"/>
    </source>
</evidence>
<dbReference type="Proteomes" id="UP000758603">
    <property type="component" value="Unassembled WGS sequence"/>
</dbReference>
<dbReference type="CDD" id="cd03676">
    <property type="entry name" value="NUDIX_Tnr3_like"/>
    <property type="match status" value="1"/>
</dbReference>
<sequence>MARLSNLDLIKAVDIFPYDQEGVSRVFSEPLYTLVHRSAAGDDVTLGYMHPPVVQSLFSIPESIRGPLEIDPEARTVRAFDLPTEAERTKVVGNVMQYWHTNGSWQIIKKWRNEPWPVYSTDGGELLYSVERAGAGLLGVMRYGVHMTAYVKDEAAKHGVKIWVPRRANNKSNYPGMLDNTVAGGLMTAEDPFECIIREADEEADLPEPMMRERCKLAGTVVYLYITDERAGGEKDLVYPETQWVYDIELPDHVKPTPKDGEVEEFYLWTVEQIQEALAGGEFKPNCALVLIDFFIRRGILTRENEPDFDEIIRRMHRKTPFPGPHQIASPSISLQ</sequence>
<dbReference type="Pfam" id="PF15916">
    <property type="entry name" value="DUF4743"/>
    <property type="match status" value="1"/>
</dbReference>
<evidence type="ECO:0000259" key="2">
    <source>
        <dbReference type="PROSITE" id="PS51462"/>
    </source>
</evidence>
<evidence type="ECO:0000313" key="3">
    <source>
        <dbReference type="EMBL" id="KAH6660682.1"/>
    </source>
</evidence>
<dbReference type="InterPro" id="IPR015797">
    <property type="entry name" value="NUDIX_hydrolase-like_dom_sf"/>
</dbReference>
<dbReference type="AlphaFoldDB" id="A0A9P8UYS9"/>
<keyword evidence="1" id="KW-0378">Hydrolase</keyword>
<protein>
    <submittedName>
        <fullName evidence="3">NUDIX domain-containing protein</fullName>
    </submittedName>
</protein>
<comment type="caution">
    <text evidence="3">The sequence shown here is derived from an EMBL/GenBank/DDBJ whole genome shotgun (WGS) entry which is preliminary data.</text>
</comment>